<dbReference type="Proteomes" id="UP000295468">
    <property type="component" value="Unassembled WGS sequence"/>
</dbReference>
<comment type="caution">
    <text evidence="1">The sequence shown here is derived from an EMBL/GenBank/DDBJ whole genome shotgun (WGS) entry which is preliminary data.</text>
</comment>
<evidence type="ECO:0000313" key="2">
    <source>
        <dbReference type="Proteomes" id="UP000295468"/>
    </source>
</evidence>
<proteinExistence type="predicted"/>
<name>A0A4R6TII8_9FLAO</name>
<evidence type="ECO:0000313" key="1">
    <source>
        <dbReference type="EMBL" id="TDQ29080.1"/>
    </source>
</evidence>
<organism evidence="1 2">
    <name type="scientific">Zeaxanthinibacter enoshimensis</name>
    <dbReference type="NCBI Taxonomy" id="392009"/>
    <lineage>
        <taxon>Bacteria</taxon>
        <taxon>Pseudomonadati</taxon>
        <taxon>Bacteroidota</taxon>
        <taxon>Flavobacteriia</taxon>
        <taxon>Flavobacteriales</taxon>
        <taxon>Flavobacteriaceae</taxon>
        <taxon>Zeaxanthinibacter</taxon>
    </lineage>
</organism>
<accession>A0A4R6TII8</accession>
<dbReference type="AlphaFoldDB" id="A0A4R6TII8"/>
<reference evidence="1 2" key="1">
    <citation type="submission" date="2019-03" db="EMBL/GenBank/DDBJ databases">
        <title>Genomic Encyclopedia of Archaeal and Bacterial Type Strains, Phase II (KMG-II): from individual species to whole genera.</title>
        <authorList>
            <person name="Goeker M."/>
        </authorList>
    </citation>
    <scope>NUCLEOTIDE SEQUENCE [LARGE SCALE GENOMIC DNA]</scope>
    <source>
        <strain evidence="1 2">DSM 18435</strain>
    </source>
</reference>
<sequence length="164" mass="19323">MECATEKQLFPIHYSQREKHPFNPKREKMKKEDLLGKELSNLYAIAKQVNNYFNDSDISFLSEKFQQTLMDYVRFSCTNEEQASAMLRKIEVNPGNTVDSIVNEITENLTEISREDYESDEVKELSYLMSLNRLMEYHCSNLDNLQYLIRVVYKSPQEKELATV</sequence>
<gene>
    <name evidence="1" type="ORF">CLV82_2530</name>
</gene>
<keyword evidence="2" id="KW-1185">Reference proteome</keyword>
<protein>
    <submittedName>
        <fullName evidence="1">Uncharacterized protein</fullName>
    </submittedName>
</protein>
<dbReference type="EMBL" id="SNYI01000003">
    <property type="protein sequence ID" value="TDQ29080.1"/>
    <property type="molecule type" value="Genomic_DNA"/>
</dbReference>